<reference evidence="1" key="2">
    <citation type="submission" date="2022-11" db="EMBL/GenBank/DDBJ databases">
        <title>Draft genome sequence of Coprococcus comes strain 31264.</title>
        <authorList>
            <person name="Hisatomi A."/>
            <person name="Ohkuma M."/>
            <person name="Sakamoto M."/>
        </authorList>
    </citation>
    <scope>NUCLEOTIDE SEQUENCE</scope>
    <source>
        <strain evidence="1">JCM 31264</strain>
    </source>
</reference>
<dbReference type="EMBL" id="BSCI01000003">
    <property type="protein sequence ID" value="GLG86059.1"/>
    <property type="molecule type" value="Genomic_DNA"/>
</dbReference>
<dbReference type="AlphaFoldDB" id="A0AA37Q9X6"/>
<protein>
    <submittedName>
        <fullName evidence="1">Uncharacterized protein</fullName>
    </submittedName>
</protein>
<comment type="caution">
    <text evidence="1">The sequence shown here is derived from an EMBL/GenBank/DDBJ whole genome shotgun (WGS) entry which is preliminary data.</text>
</comment>
<accession>A0AA37Q9X6</accession>
<proteinExistence type="predicted"/>
<evidence type="ECO:0000313" key="1">
    <source>
        <dbReference type="EMBL" id="GLG86059.1"/>
    </source>
</evidence>
<dbReference type="RefSeq" id="WP_156337616.1">
    <property type="nucleotide sequence ID" value="NZ_BSCI01000003.1"/>
</dbReference>
<name>A0AA37Q9X6_9FIRM</name>
<gene>
    <name evidence="1" type="ORF">comes_06040</name>
</gene>
<reference evidence="1" key="1">
    <citation type="submission" date="2022-09" db="EMBL/GenBank/DDBJ databases">
        <title>Draft genome sequence of Coprococcus comes strain 31264.</title>
        <authorList>
            <person name="Atsushi H."/>
            <person name="Moriya O."/>
            <person name="Mitsuo S."/>
        </authorList>
    </citation>
    <scope>NUCLEOTIDE SEQUENCE</scope>
    <source>
        <strain evidence="1">JCM 31264</strain>
    </source>
</reference>
<evidence type="ECO:0000313" key="2">
    <source>
        <dbReference type="Proteomes" id="UP001145109"/>
    </source>
</evidence>
<organism evidence="1 2">
    <name type="scientific">Coprococcus comes</name>
    <dbReference type="NCBI Taxonomy" id="410072"/>
    <lineage>
        <taxon>Bacteria</taxon>
        <taxon>Bacillati</taxon>
        <taxon>Bacillota</taxon>
        <taxon>Clostridia</taxon>
        <taxon>Lachnospirales</taxon>
        <taxon>Lachnospiraceae</taxon>
        <taxon>Coprococcus</taxon>
    </lineage>
</organism>
<dbReference type="Proteomes" id="UP001145109">
    <property type="component" value="Unassembled WGS sequence"/>
</dbReference>
<sequence>MSSVYLSELTEEQIKRACLDFVETYPKVEKQIREGVEYIEKEFKCFEDCINSEQYADAEKYNLSEATLVIFRKQVKKAFKPYTNTVKSFLEVTKNESYATQDYYLELKKLNKKAIETQREVVQTINYYKDMYLLYQLQLGSKVRILNFEDIAKKLYIKSKDTSRK</sequence>